<reference evidence="10" key="2">
    <citation type="submission" date="2020-11" db="EMBL/GenBank/DDBJ databases">
        <title>Description of novel Gluconobacter species.</title>
        <authorList>
            <person name="Cleenwerck I."/>
            <person name="Cnockaert M."/>
            <person name="Borremans W."/>
            <person name="Wieme A.D."/>
            <person name="De Vuyst L."/>
            <person name="Vandamme P."/>
        </authorList>
    </citation>
    <scope>NUCLEOTIDE SEQUENCE</scope>
    <source>
        <strain evidence="10">R71697</strain>
    </source>
</reference>
<feature type="region of interest" description="Disordered" evidence="9">
    <location>
        <begin position="92"/>
        <end position="131"/>
    </location>
</feature>
<dbReference type="GO" id="GO:0043953">
    <property type="term" value="P:protein transport by the Tat complex"/>
    <property type="evidence" value="ECO:0007669"/>
    <property type="project" value="InterPro"/>
</dbReference>
<dbReference type="EMBL" id="JABCQN010000001">
    <property type="protein sequence ID" value="MBF0869796.1"/>
    <property type="molecule type" value="Genomic_DNA"/>
</dbReference>
<name>A0A9Q2FJI0_GLUJA</name>
<reference evidence="10" key="1">
    <citation type="submission" date="2020-04" db="EMBL/GenBank/DDBJ databases">
        <authorList>
            <person name="Sombolestani A."/>
        </authorList>
    </citation>
    <scope>NUCLEOTIDE SEQUENCE</scope>
    <source>
        <strain evidence="10">R71697</strain>
    </source>
</reference>
<evidence type="ECO:0000256" key="8">
    <source>
        <dbReference type="ARBA" id="ARBA00023136"/>
    </source>
</evidence>
<evidence type="ECO:0000313" key="11">
    <source>
        <dbReference type="Proteomes" id="UP000661006"/>
    </source>
</evidence>
<evidence type="ECO:0000256" key="1">
    <source>
        <dbReference type="ARBA" id="ARBA00004167"/>
    </source>
</evidence>
<keyword evidence="4" id="KW-0812">Transmembrane</keyword>
<dbReference type="GO" id="GO:0016020">
    <property type="term" value="C:membrane"/>
    <property type="evidence" value="ECO:0007669"/>
    <property type="project" value="InterPro"/>
</dbReference>
<dbReference type="GO" id="GO:0008320">
    <property type="term" value="F:protein transmembrane transporter activity"/>
    <property type="evidence" value="ECO:0007669"/>
    <property type="project" value="InterPro"/>
</dbReference>
<dbReference type="RefSeq" id="WP_061931540.1">
    <property type="nucleotide sequence ID" value="NZ_JABCQN010000001.1"/>
</dbReference>
<evidence type="ECO:0000256" key="6">
    <source>
        <dbReference type="ARBA" id="ARBA00022989"/>
    </source>
</evidence>
<feature type="compositionally biased region" description="Pro residues" evidence="9">
    <location>
        <begin position="112"/>
        <end position="122"/>
    </location>
</feature>
<gene>
    <name evidence="10" type="primary">tatB</name>
    <name evidence="10" type="ORF">HKD32_02835</name>
</gene>
<keyword evidence="3" id="KW-1003">Cell membrane</keyword>
<feature type="compositionally biased region" description="Polar residues" evidence="9">
    <location>
        <begin position="97"/>
        <end position="108"/>
    </location>
</feature>
<organism evidence="10 11">
    <name type="scientific">Gluconobacter japonicus</name>
    <dbReference type="NCBI Taxonomy" id="376620"/>
    <lineage>
        <taxon>Bacteria</taxon>
        <taxon>Pseudomonadati</taxon>
        <taxon>Pseudomonadota</taxon>
        <taxon>Alphaproteobacteria</taxon>
        <taxon>Acetobacterales</taxon>
        <taxon>Acetobacteraceae</taxon>
        <taxon>Gluconobacter</taxon>
    </lineage>
</organism>
<dbReference type="InterPro" id="IPR003369">
    <property type="entry name" value="TatA/B/E"/>
</dbReference>
<comment type="subcellular location">
    <subcellularLocation>
        <location evidence="1">Membrane</location>
        <topology evidence="1">Single-pass membrane protein</topology>
    </subcellularLocation>
</comment>
<protein>
    <submittedName>
        <fullName evidence="10">Twin-arginine translocase subunit TatB</fullName>
    </submittedName>
</protein>
<dbReference type="Gene3D" id="1.20.5.3310">
    <property type="match status" value="1"/>
</dbReference>
<evidence type="ECO:0000256" key="4">
    <source>
        <dbReference type="ARBA" id="ARBA00022692"/>
    </source>
</evidence>
<comment type="caution">
    <text evidence="10">The sequence shown here is derived from an EMBL/GenBank/DDBJ whole genome shotgun (WGS) entry which is preliminary data.</text>
</comment>
<keyword evidence="7" id="KW-0811">Translocation</keyword>
<dbReference type="InterPro" id="IPR018448">
    <property type="entry name" value="TatB"/>
</dbReference>
<dbReference type="Proteomes" id="UP000661006">
    <property type="component" value="Unassembled WGS sequence"/>
</dbReference>
<keyword evidence="8" id="KW-0472">Membrane</keyword>
<accession>A0A9Q2FJI0</accession>
<evidence type="ECO:0000313" key="10">
    <source>
        <dbReference type="EMBL" id="MBF0869796.1"/>
    </source>
</evidence>
<dbReference type="Pfam" id="PF02416">
    <property type="entry name" value="TatA_B_E"/>
    <property type="match status" value="1"/>
</dbReference>
<evidence type="ECO:0000256" key="3">
    <source>
        <dbReference type="ARBA" id="ARBA00022475"/>
    </source>
</evidence>
<evidence type="ECO:0000256" key="2">
    <source>
        <dbReference type="ARBA" id="ARBA00022448"/>
    </source>
</evidence>
<dbReference type="NCBIfam" id="TIGR01410">
    <property type="entry name" value="tatB"/>
    <property type="match status" value="1"/>
</dbReference>
<evidence type="ECO:0000256" key="7">
    <source>
        <dbReference type="ARBA" id="ARBA00023010"/>
    </source>
</evidence>
<evidence type="ECO:0000256" key="5">
    <source>
        <dbReference type="ARBA" id="ARBA00022927"/>
    </source>
</evidence>
<sequence>MFDFSFSEIALFVVVAMIFIRPKDLPVAIRTLSNGIKAMRRMAGEFQSHIDDMVREADLSETRDQLRDLKNFNLRDRVTRAIDGDNSIRRSLELDTTGASSRPSTLNDLPQVPAPPPMPPPSFGGGESKPYNAMMQDQAEEGLNDDIVDAPSILPPATARRLMHERPRWRAPDILPPVMAIHHGRRVAISSTEKDA</sequence>
<dbReference type="GeneID" id="81473617"/>
<keyword evidence="5" id="KW-0653">Protein transport</keyword>
<dbReference type="PRINTS" id="PR01506">
    <property type="entry name" value="TATBPROTEIN"/>
</dbReference>
<keyword evidence="6" id="KW-1133">Transmembrane helix</keyword>
<dbReference type="AlphaFoldDB" id="A0A9Q2FJI0"/>
<proteinExistence type="predicted"/>
<keyword evidence="2" id="KW-0813">Transport</keyword>
<evidence type="ECO:0000256" key="9">
    <source>
        <dbReference type="SAM" id="MobiDB-lite"/>
    </source>
</evidence>